<dbReference type="GO" id="GO:0008540">
    <property type="term" value="C:proteasome regulatory particle, base subcomplex"/>
    <property type="evidence" value="ECO:0007669"/>
    <property type="project" value="TreeGrafter"/>
</dbReference>
<evidence type="ECO:0000259" key="4">
    <source>
        <dbReference type="SMART" id="SM00327"/>
    </source>
</evidence>
<protein>
    <submittedName>
        <fullName evidence="5">26S proteasome regulatory subunit N10</fullName>
    </submittedName>
</protein>
<evidence type="ECO:0000256" key="2">
    <source>
        <dbReference type="ARBA" id="ARBA00022942"/>
    </source>
</evidence>
<dbReference type="Gene3D" id="1.10.287.3990">
    <property type="match status" value="1"/>
</dbReference>
<dbReference type="InterPro" id="IPR027040">
    <property type="entry name" value="PSMD4"/>
</dbReference>
<dbReference type="GO" id="GO:0031593">
    <property type="term" value="F:polyubiquitin modification-dependent protein binding"/>
    <property type="evidence" value="ECO:0007669"/>
    <property type="project" value="TreeGrafter"/>
</dbReference>
<dbReference type="EMBL" id="BDSP01000061">
    <property type="protein sequence ID" value="GAX13269.1"/>
    <property type="molecule type" value="Genomic_DNA"/>
</dbReference>
<feature type="domain" description="VWFA" evidence="4">
    <location>
        <begin position="2"/>
        <end position="171"/>
    </location>
</feature>
<feature type="compositionally biased region" description="Polar residues" evidence="3">
    <location>
        <begin position="327"/>
        <end position="346"/>
    </location>
</feature>
<dbReference type="PANTHER" id="PTHR10223">
    <property type="entry name" value="26S PROTEASOME NON-ATPASE REGULATORY SUBUNIT 4"/>
    <property type="match status" value="1"/>
</dbReference>
<dbReference type="PROSITE" id="PS50330">
    <property type="entry name" value="UIM"/>
    <property type="match status" value="2"/>
</dbReference>
<dbReference type="Gene3D" id="3.40.50.410">
    <property type="entry name" value="von Willebrand factor, type A domain"/>
    <property type="match status" value="1"/>
</dbReference>
<evidence type="ECO:0000313" key="5">
    <source>
        <dbReference type="EMBL" id="GAX13269.1"/>
    </source>
</evidence>
<dbReference type="InParanoid" id="A0A1Z5JGZ9"/>
<dbReference type="Pfam" id="PF13519">
    <property type="entry name" value="VWA_2"/>
    <property type="match status" value="1"/>
</dbReference>
<dbReference type="GO" id="GO:0005634">
    <property type="term" value="C:nucleus"/>
    <property type="evidence" value="ECO:0007669"/>
    <property type="project" value="TreeGrafter"/>
</dbReference>
<comment type="caution">
    <text evidence="5">The sequence shown here is derived from an EMBL/GenBank/DDBJ whole genome shotgun (WGS) entry which is preliminary data.</text>
</comment>
<evidence type="ECO:0000256" key="1">
    <source>
        <dbReference type="ARBA" id="ARBA00005574"/>
    </source>
</evidence>
<dbReference type="InterPro" id="IPR003903">
    <property type="entry name" value="UIM_dom"/>
</dbReference>
<feature type="region of interest" description="Disordered" evidence="3">
    <location>
        <begin position="247"/>
        <end position="266"/>
    </location>
</feature>
<accession>A0A1Z5JGZ9</accession>
<reference evidence="5 6" key="1">
    <citation type="journal article" date="2015" name="Plant Cell">
        <title>Oil accumulation by the oleaginous diatom Fistulifera solaris as revealed by the genome and transcriptome.</title>
        <authorList>
            <person name="Tanaka T."/>
            <person name="Maeda Y."/>
            <person name="Veluchamy A."/>
            <person name="Tanaka M."/>
            <person name="Abida H."/>
            <person name="Marechal E."/>
            <person name="Bowler C."/>
            <person name="Muto M."/>
            <person name="Sunaga Y."/>
            <person name="Tanaka M."/>
            <person name="Yoshino T."/>
            <person name="Taniguchi T."/>
            <person name="Fukuda Y."/>
            <person name="Nemoto M."/>
            <person name="Matsumoto M."/>
            <person name="Wong P.S."/>
            <person name="Aburatani S."/>
            <person name="Fujibuchi W."/>
        </authorList>
    </citation>
    <scope>NUCLEOTIDE SEQUENCE [LARGE SCALE GENOMIC DNA]</scope>
    <source>
        <strain evidence="5 6">JPCC DA0580</strain>
    </source>
</reference>
<organism evidence="5 6">
    <name type="scientific">Fistulifera solaris</name>
    <name type="common">Oleaginous diatom</name>
    <dbReference type="NCBI Taxonomy" id="1519565"/>
    <lineage>
        <taxon>Eukaryota</taxon>
        <taxon>Sar</taxon>
        <taxon>Stramenopiles</taxon>
        <taxon>Ochrophyta</taxon>
        <taxon>Bacillariophyta</taxon>
        <taxon>Bacillariophyceae</taxon>
        <taxon>Bacillariophycidae</taxon>
        <taxon>Naviculales</taxon>
        <taxon>Naviculaceae</taxon>
        <taxon>Fistulifera</taxon>
    </lineage>
</organism>
<dbReference type="PANTHER" id="PTHR10223:SF0">
    <property type="entry name" value="26S PROTEASOME NON-ATPASE REGULATORY SUBUNIT 4"/>
    <property type="match status" value="1"/>
</dbReference>
<dbReference type="OrthoDB" id="1731724at2759"/>
<proteinExistence type="inferred from homology"/>
<evidence type="ECO:0000313" key="6">
    <source>
        <dbReference type="Proteomes" id="UP000198406"/>
    </source>
</evidence>
<keyword evidence="6" id="KW-1185">Reference proteome</keyword>
<feature type="compositionally biased region" description="Basic and acidic residues" evidence="3">
    <location>
        <begin position="370"/>
        <end position="389"/>
    </location>
</feature>
<sequence>MPLESCMILLDCSEYMRNGDYIPTRLEAQVDAANMLVGAKTQSHPESTVGISAGTELLLSPTTDVGMMLRAIHGLKFTSSVDDLCAAVQVAGLALKHRRNKNGSQRIIAFVGSPLTDVETRALQKAGRQLKKNNVAIDVVALGELETNEEKLRELVDAANGRSDEGGERTCHLVTIPAGVLPSDVLANSPVLAADGGAYAAAAGAMATSGFDGGNQFAEFGGVDPNMDPELAMALRVSMEEERVRQERATAAAAQEESKDTDMADAATADAGLSEEDALLQQALAMSMQENDPVPSGDTKPSAAATMMETDDDEDAAMLMAIQMSMQTEENDSKPSQESTSNQQFQDPAFVSELLGSMPGVDANDPEIQEALRKAAAKKEEEKDKKGDN</sequence>
<gene>
    <name evidence="5" type="ORF">FisN_17Hh209</name>
</gene>
<dbReference type="InterPro" id="IPR036465">
    <property type="entry name" value="vWFA_dom_sf"/>
</dbReference>
<dbReference type="Proteomes" id="UP000198406">
    <property type="component" value="Unassembled WGS sequence"/>
</dbReference>
<dbReference type="FunFam" id="3.40.50.410:FF:000005">
    <property type="entry name" value="26S proteasome non-ATPase regulatory subunit 4"/>
    <property type="match status" value="1"/>
</dbReference>
<dbReference type="Pfam" id="PF02809">
    <property type="entry name" value="UIM"/>
    <property type="match status" value="3"/>
</dbReference>
<comment type="similarity">
    <text evidence="1">Belongs to the proteasome subunit S5A family.</text>
</comment>
<dbReference type="SUPFAM" id="SSF53300">
    <property type="entry name" value="vWA-like"/>
    <property type="match status" value="1"/>
</dbReference>
<name>A0A1Z5JGZ9_FISSO</name>
<evidence type="ECO:0000256" key="3">
    <source>
        <dbReference type="SAM" id="MobiDB-lite"/>
    </source>
</evidence>
<dbReference type="GO" id="GO:0043161">
    <property type="term" value="P:proteasome-mediated ubiquitin-dependent protein catabolic process"/>
    <property type="evidence" value="ECO:0007669"/>
    <property type="project" value="TreeGrafter"/>
</dbReference>
<dbReference type="SMART" id="SM00327">
    <property type="entry name" value="VWA"/>
    <property type="match status" value="1"/>
</dbReference>
<dbReference type="SMART" id="SM00726">
    <property type="entry name" value="UIM"/>
    <property type="match status" value="3"/>
</dbReference>
<dbReference type="InterPro" id="IPR002035">
    <property type="entry name" value="VWF_A"/>
</dbReference>
<feature type="region of interest" description="Disordered" evidence="3">
    <location>
        <begin position="327"/>
        <end position="389"/>
    </location>
</feature>
<keyword evidence="2 5" id="KW-0647">Proteasome</keyword>
<dbReference type="GO" id="GO:0005829">
    <property type="term" value="C:cytosol"/>
    <property type="evidence" value="ECO:0007669"/>
    <property type="project" value="TreeGrafter"/>
</dbReference>
<dbReference type="AlphaFoldDB" id="A0A1Z5JGZ9"/>